<comment type="cofactor">
    <cofactor evidence="6">
        <name>Cu cation</name>
        <dbReference type="ChEBI" id="CHEBI:23378"/>
    </cofactor>
    <text evidence="6">Contains 1 topaquinone per subunit.</text>
</comment>
<dbReference type="InterPro" id="IPR054157">
    <property type="entry name" value="AGAO-like_N2"/>
</dbReference>
<dbReference type="Pfam" id="PF01179">
    <property type="entry name" value="Cu_amine_oxid"/>
    <property type="match status" value="1"/>
</dbReference>
<dbReference type="InterPro" id="IPR016182">
    <property type="entry name" value="Cu_amine_oxidase_N-reg"/>
</dbReference>
<dbReference type="PANTHER" id="PTHR10638">
    <property type="entry name" value="COPPER AMINE OXIDASE"/>
    <property type="match status" value="1"/>
</dbReference>
<dbReference type="Gene3D" id="2.70.98.20">
    <property type="entry name" value="Copper amine oxidase, catalytic domain"/>
    <property type="match status" value="1"/>
</dbReference>
<evidence type="ECO:0000256" key="3">
    <source>
        <dbReference type="ARBA" id="ARBA00022772"/>
    </source>
</evidence>
<evidence type="ECO:0000259" key="7">
    <source>
        <dbReference type="Pfam" id="PF01179"/>
    </source>
</evidence>
<dbReference type="InterPro" id="IPR015798">
    <property type="entry name" value="Cu_amine_oxidase_C"/>
</dbReference>
<name>A0ABP9P7I3_9PSEU</name>
<dbReference type="InterPro" id="IPR049947">
    <property type="entry name" value="Cu_Am_Ox_Cu-bd"/>
</dbReference>
<evidence type="ECO:0000313" key="11">
    <source>
        <dbReference type="Proteomes" id="UP001500804"/>
    </source>
</evidence>
<dbReference type="InterPro" id="IPR000269">
    <property type="entry name" value="Cu_amine_oxidase"/>
</dbReference>
<feature type="domain" description="Copper amine oxidase catalytic" evidence="7">
    <location>
        <begin position="226"/>
        <end position="634"/>
    </location>
</feature>
<feature type="domain" description="AGAO-like N2" evidence="9">
    <location>
        <begin position="21"/>
        <end position="95"/>
    </location>
</feature>
<evidence type="ECO:0000259" key="8">
    <source>
        <dbReference type="Pfam" id="PF02728"/>
    </source>
</evidence>
<protein>
    <recommendedName>
        <fullName evidence="6">Amine oxidase</fullName>
        <ecNumber evidence="6">1.4.3.-</ecNumber>
    </recommendedName>
</protein>
<dbReference type="PROSITE" id="PS01165">
    <property type="entry name" value="COPPER_AMINE_OXID_2"/>
    <property type="match status" value="1"/>
</dbReference>
<dbReference type="PANTHER" id="PTHR10638:SF41">
    <property type="entry name" value="AMINE OXIDASE"/>
    <property type="match status" value="1"/>
</dbReference>
<keyword evidence="5 6" id="KW-0186">Copper</keyword>
<sequence length="642" mass="70348">MTAIGERPSTTVTHPLEPLSAPEISAAAAVLRDAGHIGPTSRFVSLVLREPEKGALLAFEAGGAPVPREAAAIVLDRSDGRTYEATVSLTDSAVTRWEHVPGVQPQVILEEFFACEAIVRSDPSVQDALRARGITEFDGLMVDPWSAGHYGDEEEGRLVRALAWVKIGGPDDNGYAHPVENLVVYVDPLAGRVVKIEDHGVVPIPQQPGNYTADDVTPRTGLKPISITQPEGTSFQVDGHEVRWQKWRFRIGFTPREGLVLHTVRYTDTNGPGGDRERPVLHRASLSEMVVPYGDPAPTHRRKNAFDAGEYNIGTLANPLELGCDCLGEIRYFDAVLADADGNPLTIPNAVCLHEEDHGLLWKHTDFRTEKTEVRRGRRLVVSFIATVGNYEYGFFWYLYQDGSIEFDVKLTGIMSTGAVPPGTTPTHGQLLNTDGLYAPIHQHVFNMRLDLDVDGTANSVHEIDTVTDPAGPDNPLGNAFRTTATHLTSELGARRRASLDRARYWEVRSSGARNAVGEPTAYALKPHGTVVPFVRPEASVMQRAGFMAHHLWVTPYAEDERHAAGDYPNQHAGGDGLPRWTAADRDVADGDVVVWYTFGSHHVARLEDWPVMPVQHVGFLLQPAGFFDRSPALDVPPPHHG</sequence>
<dbReference type="Proteomes" id="UP001500804">
    <property type="component" value="Unassembled WGS sequence"/>
</dbReference>
<evidence type="ECO:0000256" key="4">
    <source>
        <dbReference type="ARBA" id="ARBA00023002"/>
    </source>
</evidence>
<dbReference type="SUPFAM" id="SSF54416">
    <property type="entry name" value="Amine oxidase N-terminal region"/>
    <property type="match status" value="2"/>
</dbReference>
<keyword evidence="4 6" id="KW-0560">Oxidoreductase</keyword>
<organism evidence="10 11">
    <name type="scientific">Pseudonocardia adelaidensis</name>
    <dbReference type="NCBI Taxonomy" id="648754"/>
    <lineage>
        <taxon>Bacteria</taxon>
        <taxon>Bacillati</taxon>
        <taxon>Actinomycetota</taxon>
        <taxon>Actinomycetes</taxon>
        <taxon>Pseudonocardiales</taxon>
        <taxon>Pseudonocardiaceae</taxon>
        <taxon>Pseudonocardia</taxon>
    </lineage>
</organism>
<evidence type="ECO:0000256" key="2">
    <source>
        <dbReference type="ARBA" id="ARBA00022723"/>
    </source>
</evidence>
<proteinExistence type="inferred from homology"/>
<comment type="similarity">
    <text evidence="1 6">Belongs to the copper/topaquinone oxidase family.</text>
</comment>
<comment type="caution">
    <text evidence="10">The sequence shown here is derived from an EMBL/GenBank/DDBJ whole genome shotgun (WGS) entry which is preliminary data.</text>
</comment>
<accession>A0ABP9P7I3</accession>
<feature type="domain" description="Copper amine oxidase N3-terminal" evidence="8">
    <location>
        <begin position="105"/>
        <end position="205"/>
    </location>
</feature>
<keyword evidence="2 6" id="KW-0479">Metal-binding</keyword>
<dbReference type="Pfam" id="PF02728">
    <property type="entry name" value="Cu_amine_oxidN3"/>
    <property type="match status" value="1"/>
</dbReference>
<evidence type="ECO:0000256" key="5">
    <source>
        <dbReference type="ARBA" id="ARBA00023008"/>
    </source>
</evidence>
<dbReference type="NCBIfam" id="NF008559">
    <property type="entry name" value="PRK11504.1"/>
    <property type="match status" value="1"/>
</dbReference>
<evidence type="ECO:0000256" key="6">
    <source>
        <dbReference type="RuleBase" id="RU000672"/>
    </source>
</evidence>
<evidence type="ECO:0000256" key="1">
    <source>
        <dbReference type="ARBA" id="ARBA00007983"/>
    </source>
</evidence>
<comment type="PTM">
    <text evidence="6">Topaquinone (TPQ) is generated by copper-dependent autoxidation of a specific tyrosyl residue.</text>
</comment>
<dbReference type="RefSeq" id="WP_345613254.1">
    <property type="nucleotide sequence ID" value="NZ_BAABJO010000057.1"/>
</dbReference>
<dbReference type="EMBL" id="BAABJO010000057">
    <property type="protein sequence ID" value="GAA5142049.1"/>
    <property type="molecule type" value="Genomic_DNA"/>
</dbReference>
<keyword evidence="11" id="KW-1185">Reference proteome</keyword>
<dbReference type="InterPro" id="IPR036460">
    <property type="entry name" value="Cu_amine_oxidase_C_sf"/>
</dbReference>
<dbReference type="Pfam" id="PF21994">
    <property type="entry name" value="AGAO-like_N2"/>
    <property type="match status" value="1"/>
</dbReference>
<dbReference type="InterPro" id="IPR049948">
    <property type="entry name" value="Cu_Am_ox_TPQ-bd"/>
</dbReference>
<dbReference type="EC" id="1.4.3.-" evidence="6"/>
<evidence type="ECO:0000313" key="10">
    <source>
        <dbReference type="EMBL" id="GAA5142049.1"/>
    </source>
</evidence>
<dbReference type="InterPro" id="IPR015802">
    <property type="entry name" value="Cu_amine_oxidase_N3"/>
</dbReference>
<dbReference type="Gene3D" id="3.10.450.40">
    <property type="match status" value="2"/>
</dbReference>
<keyword evidence="3 6" id="KW-0801">TPQ</keyword>
<dbReference type="SUPFAM" id="SSF49998">
    <property type="entry name" value="Amine oxidase catalytic domain"/>
    <property type="match status" value="1"/>
</dbReference>
<gene>
    <name evidence="10" type="ORF">GCM10023320_81910</name>
</gene>
<dbReference type="PROSITE" id="PS01164">
    <property type="entry name" value="COPPER_AMINE_OXID_1"/>
    <property type="match status" value="1"/>
</dbReference>
<reference evidence="11" key="1">
    <citation type="journal article" date="2019" name="Int. J. Syst. Evol. Microbiol.">
        <title>The Global Catalogue of Microorganisms (GCM) 10K type strain sequencing project: providing services to taxonomists for standard genome sequencing and annotation.</title>
        <authorList>
            <consortium name="The Broad Institute Genomics Platform"/>
            <consortium name="The Broad Institute Genome Sequencing Center for Infectious Disease"/>
            <person name="Wu L."/>
            <person name="Ma J."/>
        </authorList>
    </citation>
    <scope>NUCLEOTIDE SEQUENCE [LARGE SCALE GENOMIC DNA]</scope>
    <source>
        <strain evidence="11">JCM 18302</strain>
    </source>
</reference>
<evidence type="ECO:0000259" key="9">
    <source>
        <dbReference type="Pfam" id="PF21994"/>
    </source>
</evidence>